<evidence type="ECO:0000313" key="3">
    <source>
        <dbReference type="EMBL" id="MDY7228498.1"/>
    </source>
</evidence>
<dbReference type="EMBL" id="JAXIVS010000006">
    <property type="protein sequence ID" value="MDY7228498.1"/>
    <property type="molecule type" value="Genomic_DNA"/>
</dbReference>
<dbReference type="RefSeq" id="WP_321547225.1">
    <property type="nucleotide sequence ID" value="NZ_JAXIVS010000006.1"/>
</dbReference>
<evidence type="ECO:0008006" key="5">
    <source>
        <dbReference type="Google" id="ProtNLM"/>
    </source>
</evidence>
<dbReference type="Proteomes" id="UP001291309">
    <property type="component" value="Unassembled WGS sequence"/>
</dbReference>
<feature type="region of interest" description="Disordered" evidence="1">
    <location>
        <begin position="54"/>
        <end position="78"/>
    </location>
</feature>
<feature type="signal peptide" evidence="2">
    <location>
        <begin position="1"/>
        <end position="21"/>
    </location>
</feature>
<reference evidence="3 4" key="1">
    <citation type="submission" date="2023-12" db="EMBL/GenBank/DDBJ databases">
        <title>the genome sequence of Hyalangium sp. s54d21.</title>
        <authorList>
            <person name="Zhang X."/>
        </authorList>
    </citation>
    <scope>NUCLEOTIDE SEQUENCE [LARGE SCALE GENOMIC DNA]</scope>
    <source>
        <strain evidence="4">s54d21</strain>
    </source>
</reference>
<organism evidence="3 4">
    <name type="scientific">Hyalangium rubrum</name>
    <dbReference type="NCBI Taxonomy" id="3103134"/>
    <lineage>
        <taxon>Bacteria</taxon>
        <taxon>Pseudomonadati</taxon>
        <taxon>Myxococcota</taxon>
        <taxon>Myxococcia</taxon>
        <taxon>Myxococcales</taxon>
        <taxon>Cystobacterineae</taxon>
        <taxon>Archangiaceae</taxon>
        <taxon>Hyalangium</taxon>
    </lineage>
</organism>
<accession>A0ABU5H4V8</accession>
<evidence type="ECO:0000313" key="4">
    <source>
        <dbReference type="Proteomes" id="UP001291309"/>
    </source>
</evidence>
<sequence>MRSLRTLWWLAALCLSGCSLLLDFDPEGQPCDSQNRCLEGYTCQAQVCVSSPGADGGTGANACDTPEGCPEQPPAEAR</sequence>
<evidence type="ECO:0000256" key="1">
    <source>
        <dbReference type="SAM" id="MobiDB-lite"/>
    </source>
</evidence>
<protein>
    <recommendedName>
        <fullName evidence="5">Lipoprotein</fullName>
    </recommendedName>
</protein>
<name>A0ABU5H4V8_9BACT</name>
<proteinExistence type="predicted"/>
<keyword evidence="2" id="KW-0732">Signal</keyword>
<comment type="caution">
    <text evidence="3">The sequence shown here is derived from an EMBL/GenBank/DDBJ whole genome shotgun (WGS) entry which is preliminary data.</text>
</comment>
<evidence type="ECO:0000256" key="2">
    <source>
        <dbReference type="SAM" id="SignalP"/>
    </source>
</evidence>
<keyword evidence="4" id="KW-1185">Reference proteome</keyword>
<feature type="chain" id="PRO_5045961785" description="Lipoprotein" evidence="2">
    <location>
        <begin position="22"/>
        <end position="78"/>
    </location>
</feature>
<gene>
    <name evidence="3" type="ORF">SYV04_18895</name>
</gene>